<comment type="caution">
    <text evidence="1">The sequence shown here is derived from an EMBL/GenBank/DDBJ whole genome shotgun (WGS) entry which is preliminary data.</text>
</comment>
<accession>W4HFL7</accession>
<proteinExistence type="predicted"/>
<dbReference type="Proteomes" id="UP000019063">
    <property type="component" value="Unassembled WGS sequence"/>
</dbReference>
<reference evidence="1 2" key="1">
    <citation type="journal article" date="2014" name="Antonie Van Leeuwenhoek">
        <title>Roseivivax atlanticus sp. nov., isolated from surface seawater of the Atlantic Ocean.</title>
        <authorList>
            <person name="Li G."/>
            <person name="Lai Q."/>
            <person name="Liu X."/>
            <person name="Sun F."/>
            <person name="Shao Z."/>
        </authorList>
    </citation>
    <scope>NUCLEOTIDE SEQUENCE [LARGE SCALE GENOMIC DNA]</scope>
    <source>
        <strain evidence="1 2">22II-s10s</strain>
    </source>
</reference>
<sequence>MSWAAMQPFWPVLIPVAAWLVLAIRGPRTRWVDDWPSNATNYWHGLIVMRRSAPRPETVWAQEFYEARRKLRRPWETVLRVFLSDRRDWLGRNLELMGHEIEVQSAVLIYGGAASAHRRREARSLARYDQFDGWTVPKIEEALSERAAAARAFVEDHEKRIRSMRPK</sequence>
<dbReference type="STRING" id="1379903.ATO8_18605"/>
<dbReference type="PATRIC" id="fig|1317118.6.peg.3811"/>
<name>W4HFL7_9RHOB</name>
<evidence type="ECO:0000313" key="1">
    <source>
        <dbReference type="EMBL" id="ETW11193.1"/>
    </source>
</evidence>
<keyword evidence="2" id="KW-1185">Reference proteome</keyword>
<dbReference type="AlphaFoldDB" id="W4HFL7"/>
<dbReference type="RefSeq" id="WP_043846748.1">
    <property type="nucleotide sequence ID" value="NZ_AQQW01000015.1"/>
</dbReference>
<protein>
    <submittedName>
        <fullName evidence="1">Uncharacterized protein</fullName>
    </submittedName>
</protein>
<evidence type="ECO:0000313" key="2">
    <source>
        <dbReference type="Proteomes" id="UP000019063"/>
    </source>
</evidence>
<dbReference type="eggNOG" id="ENOG50348CJ">
    <property type="taxonomic scope" value="Bacteria"/>
</dbReference>
<dbReference type="EMBL" id="AQQW01000015">
    <property type="protein sequence ID" value="ETW11193.1"/>
    <property type="molecule type" value="Genomic_DNA"/>
</dbReference>
<organism evidence="1 2">
    <name type="scientific">Roseivivax marinus</name>
    <dbReference type="NCBI Taxonomy" id="1379903"/>
    <lineage>
        <taxon>Bacteria</taxon>
        <taxon>Pseudomonadati</taxon>
        <taxon>Pseudomonadota</taxon>
        <taxon>Alphaproteobacteria</taxon>
        <taxon>Rhodobacterales</taxon>
        <taxon>Roseobacteraceae</taxon>
        <taxon>Roseivivax</taxon>
    </lineage>
</organism>
<gene>
    <name evidence="1" type="ORF">ATO8_18605</name>
</gene>